<dbReference type="PANTHER" id="PTHR12956">
    <property type="entry name" value="ALKALINE CERAMIDASE-RELATED"/>
    <property type="match status" value="1"/>
</dbReference>
<feature type="non-terminal residue" evidence="3">
    <location>
        <position position="528"/>
    </location>
</feature>
<gene>
    <name evidence="3" type="ORF">Taro_004029</name>
</gene>
<evidence type="ECO:0000313" key="3">
    <source>
        <dbReference type="EMBL" id="MQL71695.1"/>
    </source>
</evidence>
<accession>A0A843TL01</accession>
<reference evidence="3" key="1">
    <citation type="submission" date="2017-07" db="EMBL/GenBank/DDBJ databases">
        <title>Taro Niue Genome Assembly and Annotation.</title>
        <authorList>
            <person name="Atibalentja N."/>
            <person name="Keating K."/>
            <person name="Fields C.J."/>
        </authorList>
    </citation>
    <scope>NUCLEOTIDE SEQUENCE</scope>
    <source>
        <strain evidence="3">Niue_2</strain>
        <tissue evidence="3">Leaf</tissue>
    </source>
</reference>
<evidence type="ECO:0000313" key="4">
    <source>
        <dbReference type="Proteomes" id="UP000652761"/>
    </source>
</evidence>
<feature type="compositionally biased region" description="Basic and acidic residues" evidence="1">
    <location>
        <begin position="26"/>
        <end position="35"/>
    </location>
</feature>
<feature type="domain" description="TOD1/MUCI70 glycosyltransferase-like" evidence="2">
    <location>
        <begin position="173"/>
        <end position="481"/>
    </location>
</feature>
<dbReference type="OrthoDB" id="1905162at2759"/>
<protein>
    <recommendedName>
        <fullName evidence="2">TOD1/MUCI70 glycosyltransferase-like domain-containing protein</fullName>
    </recommendedName>
</protein>
<dbReference type="InterPro" id="IPR048354">
    <property type="entry name" value="TOD1_MUCI70_glycTrfase_dom"/>
</dbReference>
<feature type="region of interest" description="Disordered" evidence="1">
    <location>
        <begin position="26"/>
        <end position="48"/>
    </location>
</feature>
<dbReference type="InterPro" id="IPR006852">
    <property type="entry name" value="TOD1_MUCI70"/>
</dbReference>
<organism evidence="3 4">
    <name type="scientific">Colocasia esculenta</name>
    <name type="common">Wild taro</name>
    <name type="synonym">Arum esculentum</name>
    <dbReference type="NCBI Taxonomy" id="4460"/>
    <lineage>
        <taxon>Eukaryota</taxon>
        <taxon>Viridiplantae</taxon>
        <taxon>Streptophyta</taxon>
        <taxon>Embryophyta</taxon>
        <taxon>Tracheophyta</taxon>
        <taxon>Spermatophyta</taxon>
        <taxon>Magnoliopsida</taxon>
        <taxon>Liliopsida</taxon>
        <taxon>Araceae</taxon>
        <taxon>Aroideae</taxon>
        <taxon>Colocasieae</taxon>
        <taxon>Colocasia</taxon>
    </lineage>
</organism>
<dbReference type="AlphaFoldDB" id="A0A843TL01"/>
<keyword evidence="4" id="KW-1185">Reference proteome</keyword>
<sequence>KRRRSNYLLLLSLRYFCSDRSKLHDEQQRKARRGEAAAGAGGRMDGEKTPRLAWKTPLVFHSKLLCLSLLYLLTSLFVSIHVSVSQTGCVFRLAPLPLSDHEQRLGHPLFSYPPAYGEHKHALPSSSPEPTCESSVLFSDYLVALEEIRRLSRNWSYPRPAVDSSVLRYETGKKGSFAGNFSTQERISYLRRGGGVDGDGGDDWDSSVEVPCGFFRQFPIPESDRRGMENCRGVVVASAIFGNHDKLRQPKGVGLRTLETVCFFVFVDDATLRDLARHRILPAEGTGIARVGVWRVIGLPTAGLPYKNPAMNGIVPKYLLHRLFPNSKFSIWVDAKMQLTVDPLLLVHSLLIADGGADMAVSMHPLNVHTMEEVVATARWRKWPDVEGLRRQMETYCENGLQPWSPAKLPYTTDVPDTAIILRRHNLRSNLFSCLLFNELEAFNPRDQVPFAFVRDLMRPRIKINMFPAEVLEQIAVEYRHNLKRPQEDPSEAKSREKMRRASSRGVAGSSCEAYLLKLWGDEANDSE</sequence>
<name>A0A843TL01_COLES</name>
<evidence type="ECO:0000259" key="2">
    <source>
        <dbReference type="Pfam" id="PF04765"/>
    </source>
</evidence>
<dbReference type="PANTHER" id="PTHR12956:SF13">
    <property type="entry name" value="ALKALINE CERAMIDASE TOD1"/>
    <property type="match status" value="1"/>
</dbReference>
<dbReference type="Proteomes" id="UP000652761">
    <property type="component" value="Unassembled WGS sequence"/>
</dbReference>
<feature type="compositionally biased region" description="Basic and acidic residues" evidence="1">
    <location>
        <begin position="483"/>
        <end position="496"/>
    </location>
</feature>
<dbReference type="EMBL" id="NMUH01000107">
    <property type="protein sequence ID" value="MQL71695.1"/>
    <property type="molecule type" value="Genomic_DNA"/>
</dbReference>
<evidence type="ECO:0000256" key="1">
    <source>
        <dbReference type="SAM" id="MobiDB-lite"/>
    </source>
</evidence>
<proteinExistence type="predicted"/>
<feature type="region of interest" description="Disordered" evidence="1">
    <location>
        <begin position="483"/>
        <end position="509"/>
    </location>
</feature>
<dbReference type="Pfam" id="PF04765">
    <property type="entry name" value="TOD1_MUCI70"/>
    <property type="match status" value="1"/>
</dbReference>
<comment type="caution">
    <text evidence="3">The sequence shown here is derived from an EMBL/GenBank/DDBJ whole genome shotgun (WGS) entry which is preliminary data.</text>
</comment>